<keyword evidence="3" id="KW-0812">Transmembrane</keyword>
<dbReference type="GO" id="GO:0005886">
    <property type="term" value="C:plasma membrane"/>
    <property type="evidence" value="ECO:0007669"/>
    <property type="project" value="UniProtKB-SubCell"/>
</dbReference>
<evidence type="ECO:0000256" key="3">
    <source>
        <dbReference type="ARBA" id="ARBA00022692"/>
    </source>
</evidence>
<comment type="subcellular location">
    <subcellularLocation>
        <location evidence="1">Cell membrane</location>
        <topology evidence="1">Multi-pass membrane protein</topology>
    </subcellularLocation>
</comment>
<proteinExistence type="predicted"/>
<evidence type="ECO:0000313" key="8">
    <source>
        <dbReference type="EMBL" id="OWW22983.1"/>
    </source>
</evidence>
<keyword evidence="4" id="KW-1133">Transmembrane helix</keyword>
<evidence type="ECO:0000256" key="1">
    <source>
        <dbReference type="ARBA" id="ARBA00004651"/>
    </source>
</evidence>
<reference evidence="8 9" key="1">
    <citation type="submission" date="2016-02" db="EMBL/GenBank/DDBJ databases">
        <authorList>
            <person name="Wen L."/>
            <person name="He K."/>
            <person name="Yang H."/>
        </authorList>
    </citation>
    <scope>NUCLEOTIDE SEQUENCE [LARGE SCALE GENOMIC DNA]</scope>
    <source>
        <strain evidence="8 9">TSA40</strain>
    </source>
</reference>
<feature type="domain" description="Single Cache" evidence="7">
    <location>
        <begin position="19"/>
        <end position="103"/>
    </location>
</feature>
<keyword evidence="6" id="KW-0732">Signal</keyword>
<sequence>MSRLSSVFIGVAVLCSAQSALAETERESEVKQLVKKAAAHIKTNGLDKACKDFSSTDTGFLKGELYVFVQDVNIKVLCHPTNARLVGKELLDLKDADGKAFNHEMAELAKSKGSGWITYRWPNPVTQQIGTKTTYIERVGDMIVGSGIYK</sequence>
<dbReference type="SMART" id="SM01049">
    <property type="entry name" value="Cache_2"/>
    <property type="match status" value="1"/>
</dbReference>
<keyword evidence="5" id="KW-0472">Membrane</keyword>
<feature type="signal peptide" evidence="6">
    <location>
        <begin position="1"/>
        <end position="22"/>
    </location>
</feature>
<evidence type="ECO:0000256" key="2">
    <source>
        <dbReference type="ARBA" id="ARBA00022475"/>
    </source>
</evidence>
<accession>A0A254TQQ1</accession>
<protein>
    <recommendedName>
        <fullName evidence="7">Single Cache domain-containing protein</fullName>
    </recommendedName>
</protein>
<feature type="chain" id="PRO_5012355056" description="Single Cache domain-containing protein" evidence="6">
    <location>
        <begin position="23"/>
        <end position="150"/>
    </location>
</feature>
<keyword evidence="9" id="KW-1185">Reference proteome</keyword>
<evidence type="ECO:0000256" key="6">
    <source>
        <dbReference type="SAM" id="SignalP"/>
    </source>
</evidence>
<dbReference type="Pfam" id="PF08269">
    <property type="entry name" value="dCache_2"/>
    <property type="match status" value="1"/>
</dbReference>
<comment type="caution">
    <text evidence="8">The sequence shown here is derived from an EMBL/GenBank/DDBJ whole genome shotgun (WGS) entry which is preliminary data.</text>
</comment>
<evidence type="ECO:0000313" key="9">
    <source>
        <dbReference type="Proteomes" id="UP000197535"/>
    </source>
</evidence>
<evidence type="ECO:0000256" key="5">
    <source>
        <dbReference type="ARBA" id="ARBA00023136"/>
    </source>
</evidence>
<dbReference type="InterPro" id="IPR004010">
    <property type="entry name" value="Double_Cache_2"/>
</dbReference>
<organism evidence="8 9">
    <name type="scientific">Noviherbaspirillum denitrificans</name>
    <dbReference type="NCBI Taxonomy" id="1968433"/>
    <lineage>
        <taxon>Bacteria</taxon>
        <taxon>Pseudomonadati</taxon>
        <taxon>Pseudomonadota</taxon>
        <taxon>Betaproteobacteria</taxon>
        <taxon>Burkholderiales</taxon>
        <taxon>Oxalobacteraceae</taxon>
        <taxon>Noviherbaspirillum</taxon>
    </lineage>
</organism>
<dbReference type="InterPro" id="IPR033480">
    <property type="entry name" value="sCache_2"/>
</dbReference>
<dbReference type="Gene3D" id="3.30.450.20">
    <property type="entry name" value="PAS domain"/>
    <property type="match status" value="1"/>
</dbReference>
<keyword evidence="2" id="KW-1003">Cell membrane</keyword>
<dbReference type="AlphaFoldDB" id="A0A254TQQ1"/>
<dbReference type="Proteomes" id="UP000197535">
    <property type="component" value="Unassembled WGS sequence"/>
</dbReference>
<gene>
    <name evidence="8" type="ORF">AYR66_21170</name>
</gene>
<evidence type="ECO:0000259" key="7">
    <source>
        <dbReference type="SMART" id="SM01049"/>
    </source>
</evidence>
<evidence type="ECO:0000256" key="4">
    <source>
        <dbReference type="ARBA" id="ARBA00022989"/>
    </source>
</evidence>
<name>A0A254TQQ1_9BURK</name>
<dbReference type="EMBL" id="LSTO01000001">
    <property type="protein sequence ID" value="OWW22983.1"/>
    <property type="molecule type" value="Genomic_DNA"/>
</dbReference>